<gene>
    <name evidence="9" type="ORF">MKW94_030188</name>
</gene>
<evidence type="ECO:0000256" key="1">
    <source>
        <dbReference type="ARBA" id="ARBA00022723"/>
    </source>
</evidence>
<dbReference type="InterPro" id="IPR002939">
    <property type="entry name" value="DnaJ_C"/>
</dbReference>
<evidence type="ECO:0000256" key="5">
    <source>
        <dbReference type="ARBA" id="ARBA00023186"/>
    </source>
</evidence>
<dbReference type="CDD" id="cd10719">
    <property type="entry name" value="DnaJ_zf"/>
    <property type="match status" value="1"/>
</dbReference>
<feature type="domain" description="CR-type" evidence="8">
    <location>
        <begin position="199"/>
        <end position="273"/>
    </location>
</feature>
<dbReference type="Pfam" id="PF00684">
    <property type="entry name" value="DnaJ_CXXCXGXG"/>
    <property type="match status" value="1"/>
</dbReference>
<proteinExistence type="inferred from homology"/>
<evidence type="ECO:0000259" key="7">
    <source>
        <dbReference type="PROSITE" id="PS50076"/>
    </source>
</evidence>
<dbReference type="GO" id="GO:0005524">
    <property type="term" value="F:ATP binding"/>
    <property type="evidence" value="ECO:0007669"/>
    <property type="project" value="InterPro"/>
</dbReference>
<dbReference type="PROSITE" id="PS00636">
    <property type="entry name" value="DNAJ_1"/>
    <property type="match status" value="1"/>
</dbReference>
<evidence type="ECO:0000256" key="6">
    <source>
        <dbReference type="PROSITE-ProRule" id="PRU00546"/>
    </source>
</evidence>
<keyword evidence="3 6" id="KW-0863">Zinc-finger</keyword>
<dbReference type="GO" id="GO:0009408">
    <property type="term" value="P:response to heat"/>
    <property type="evidence" value="ECO:0007669"/>
    <property type="project" value="InterPro"/>
</dbReference>
<dbReference type="Pfam" id="PF00226">
    <property type="entry name" value="DnaJ"/>
    <property type="match status" value="1"/>
</dbReference>
<dbReference type="HAMAP" id="MF_01152">
    <property type="entry name" value="DnaJ"/>
    <property type="match status" value="1"/>
</dbReference>
<sequence>MMRSSGIRLACAFVIRSLDSQLLYSLRQGTRRGFISSSCNSSYRNLGYRELEIARFSTGGFQNGVFRGCLGSTRKIHGTGSVCRDYYDMLGVSKKASTSEIKKAYHGLAKKLHPDMNKDDADAAKKFQELQTAYEVLKDDETRSQYDQVGHDAYVDGHVAPPPPPDPFEFFKEFGWRKGFGGQDVNVAFELSFMEAVQGCSKTFSFQTSLPCEACAGTGVPPGTKPETCQTCRGSGKIGPIWMRTICARCGGKGKTVTSFCKSCTGDRVVQGLKTVNVDFMPGIDNNQIIKIPKSGGADPSGKQPGDLYVQVNVRKDPVFRREGLDIHVDAVVCATQAIIGGTVQVPTLTGDVLLKVPPGTQPGQKVVMKRKGIKTRNSASLGDQYVHFNVSIPTNLTQRERQLIEEFAKGRREGYCKGT</sequence>
<dbReference type="GO" id="GO:0051082">
    <property type="term" value="F:unfolded protein binding"/>
    <property type="evidence" value="ECO:0007669"/>
    <property type="project" value="InterPro"/>
</dbReference>
<keyword evidence="2" id="KW-0677">Repeat</keyword>
<evidence type="ECO:0000313" key="10">
    <source>
        <dbReference type="Proteomes" id="UP001177140"/>
    </source>
</evidence>
<dbReference type="Gene3D" id="1.10.287.110">
    <property type="entry name" value="DnaJ domain"/>
    <property type="match status" value="1"/>
</dbReference>
<dbReference type="InterPro" id="IPR018253">
    <property type="entry name" value="DnaJ_domain_CS"/>
</dbReference>
<evidence type="ECO:0000313" key="9">
    <source>
        <dbReference type="EMBL" id="MCL7040329.1"/>
    </source>
</evidence>
<dbReference type="InterPro" id="IPR036869">
    <property type="entry name" value="J_dom_sf"/>
</dbReference>
<accession>A0AA41VFH7</accession>
<dbReference type="PROSITE" id="PS51188">
    <property type="entry name" value="ZF_CR"/>
    <property type="match status" value="1"/>
</dbReference>
<dbReference type="CDD" id="cd10747">
    <property type="entry name" value="DnaJ_C"/>
    <property type="match status" value="1"/>
</dbReference>
<dbReference type="Proteomes" id="UP001177140">
    <property type="component" value="Unassembled WGS sequence"/>
</dbReference>
<dbReference type="AlphaFoldDB" id="A0AA41VFH7"/>
<dbReference type="GO" id="GO:0008270">
    <property type="term" value="F:zinc ion binding"/>
    <property type="evidence" value="ECO:0007669"/>
    <property type="project" value="UniProtKB-KW"/>
</dbReference>
<feature type="domain" description="J" evidence="7">
    <location>
        <begin position="85"/>
        <end position="150"/>
    </location>
</feature>
<dbReference type="Gene3D" id="2.10.230.10">
    <property type="entry name" value="Heat shock protein DnaJ, cysteine-rich domain"/>
    <property type="match status" value="1"/>
</dbReference>
<evidence type="ECO:0000256" key="4">
    <source>
        <dbReference type="ARBA" id="ARBA00022833"/>
    </source>
</evidence>
<dbReference type="CDD" id="cd06257">
    <property type="entry name" value="DnaJ"/>
    <property type="match status" value="1"/>
</dbReference>
<keyword evidence="5" id="KW-0143">Chaperone</keyword>
<dbReference type="PANTHER" id="PTHR43096:SF52">
    <property type="entry name" value="DNAJ HOMOLOG 1, MITOCHONDRIAL-RELATED"/>
    <property type="match status" value="1"/>
</dbReference>
<dbReference type="FunFam" id="2.60.260.20:FF:000005">
    <property type="entry name" value="Chaperone protein dnaJ 1, mitochondrial"/>
    <property type="match status" value="1"/>
</dbReference>
<dbReference type="Pfam" id="PF01556">
    <property type="entry name" value="DnaJ_C"/>
    <property type="match status" value="1"/>
</dbReference>
<comment type="caution">
    <text evidence="9">The sequence shown here is derived from an EMBL/GenBank/DDBJ whole genome shotgun (WGS) entry which is preliminary data.</text>
</comment>
<dbReference type="PRINTS" id="PR00625">
    <property type="entry name" value="JDOMAIN"/>
</dbReference>
<organism evidence="9 10">
    <name type="scientific">Papaver nudicaule</name>
    <name type="common">Iceland poppy</name>
    <dbReference type="NCBI Taxonomy" id="74823"/>
    <lineage>
        <taxon>Eukaryota</taxon>
        <taxon>Viridiplantae</taxon>
        <taxon>Streptophyta</taxon>
        <taxon>Embryophyta</taxon>
        <taxon>Tracheophyta</taxon>
        <taxon>Spermatophyta</taxon>
        <taxon>Magnoliopsida</taxon>
        <taxon>Ranunculales</taxon>
        <taxon>Papaveraceae</taxon>
        <taxon>Papaveroideae</taxon>
        <taxon>Papaver</taxon>
    </lineage>
</organism>
<dbReference type="InterPro" id="IPR008971">
    <property type="entry name" value="HSP40/DnaJ_pept-bd"/>
</dbReference>
<dbReference type="InterPro" id="IPR036410">
    <property type="entry name" value="HSP_DnaJ_Cys-rich_dom_sf"/>
</dbReference>
<dbReference type="GO" id="GO:0042026">
    <property type="term" value="P:protein refolding"/>
    <property type="evidence" value="ECO:0007669"/>
    <property type="project" value="TreeGrafter"/>
</dbReference>
<reference evidence="9" key="1">
    <citation type="submission" date="2022-03" db="EMBL/GenBank/DDBJ databases">
        <title>A functionally conserved STORR gene fusion in Papaver species that diverged 16.8 million years ago.</title>
        <authorList>
            <person name="Catania T."/>
        </authorList>
    </citation>
    <scope>NUCLEOTIDE SEQUENCE</scope>
    <source>
        <strain evidence="9">S-191538</strain>
    </source>
</reference>
<name>A0AA41VFH7_PAPNU</name>
<evidence type="ECO:0000256" key="3">
    <source>
        <dbReference type="ARBA" id="ARBA00022771"/>
    </source>
</evidence>
<dbReference type="SUPFAM" id="SSF46565">
    <property type="entry name" value="Chaperone J-domain"/>
    <property type="match status" value="1"/>
</dbReference>
<dbReference type="SUPFAM" id="SSF49493">
    <property type="entry name" value="HSP40/DnaJ peptide-binding domain"/>
    <property type="match status" value="2"/>
</dbReference>
<dbReference type="InterPro" id="IPR001623">
    <property type="entry name" value="DnaJ_domain"/>
</dbReference>
<keyword evidence="10" id="KW-1185">Reference proteome</keyword>
<dbReference type="EMBL" id="JAJJMA010210990">
    <property type="protein sequence ID" value="MCL7040329.1"/>
    <property type="molecule type" value="Genomic_DNA"/>
</dbReference>
<feature type="zinc finger region" description="CR-type" evidence="6">
    <location>
        <begin position="199"/>
        <end position="273"/>
    </location>
</feature>
<dbReference type="SUPFAM" id="SSF57938">
    <property type="entry name" value="DnaJ/Hsp40 cysteine-rich domain"/>
    <property type="match status" value="1"/>
</dbReference>
<dbReference type="PANTHER" id="PTHR43096">
    <property type="entry name" value="DNAJ HOMOLOG 1, MITOCHONDRIAL-RELATED"/>
    <property type="match status" value="1"/>
</dbReference>
<keyword evidence="4 6" id="KW-0862">Zinc</keyword>
<dbReference type="InterPro" id="IPR001305">
    <property type="entry name" value="HSP_DnaJ_Cys-rich_dom"/>
</dbReference>
<dbReference type="InterPro" id="IPR012724">
    <property type="entry name" value="DnaJ"/>
</dbReference>
<keyword evidence="1 6" id="KW-0479">Metal-binding</keyword>
<dbReference type="GO" id="GO:0031072">
    <property type="term" value="F:heat shock protein binding"/>
    <property type="evidence" value="ECO:0007669"/>
    <property type="project" value="InterPro"/>
</dbReference>
<dbReference type="SMART" id="SM00271">
    <property type="entry name" value="DnaJ"/>
    <property type="match status" value="1"/>
</dbReference>
<evidence type="ECO:0000259" key="8">
    <source>
        <dbReference type="PROSITE" id="PS51188"/>
    </source>
</evidence>
<dbReference type="GO" id="GO:0005737">
    <property type="term" value="C:cytoplasm"/>
    <property type="evidence" value="ECO:0007669"/>
    <property type="project" value="TreeGrafter"/>
</dbReference>
<protein>
    <submittedName>
        <fullName evidence="9">Uncharacterized protein</fullName>
    </submittedName>
</protein>
<evidence type="ECO:0000256" key="2">
    <source>
        <dbReference type="ARBA" id="ARBA00022737"/>
    </source>
</evidence>
<dbReference type="PROSITE" id="PS50076">
    <property type="entry name" value="DNAJ_2"/>
    <property type="match status" value="1"/>
</dbReference>
<dbReference type="Gene3D" id="2.60.260.20">
    <property type="entry name" value="Urease metallochaperone UreE, N-terminal domain"/>
    <property type="match status" value="2"/>
</dbReference>